<dbReference type="AlphaFoldDB" id="A0A6M0IS91"/>
<reference evidence="1 2" key="1">
    <citation type="submission" date="2020-02" db="EMBL/GenBank/DDBJ databases">
        <title>Draft genome sequence of two Spirosoma agri KCTC 52727 and Spirosoma terrae KCTC 52035.</title>
        <authorList>
            <person name="Rojas J."/>
            <person name="Ambika Manirajan B."/>
            <person name="Ratering S."/>
            <person name="Suarez C."/>
            <person name="Schnell S."/>
        </authorList>
    </citation>
    <scope>NUCLEOTIDE SEQUENCE [LARGE SCALE GENOMIC DNA]</scope>
    <source>
        <strain evidence="1 2">KCTC 52727</strain>
    </source>
</reference>
<comment type="caution">
    <text evidence="1">The sequence shown here is derived from an EMBL/GenBank/DDBJ whole genome shotgun (WGS) entry which is preliminary data.</text>
</comment>
<organism evidence="1 2">
    <name type="scientific">Spirosoma agri</name>
    <dbReference type="NCBI Taxonomy" id="1987381"/>
    <lineage>
        <taxon>Bacteria</taxon>
        <taxon>Pseudomonadati</taxon>
        <taxon>Bacteroidota</taxon>
        <taxon>Cytophagia</taxon>
        <taxon>Cytophagales</taxon>
        <taxon>Cytophagaceae</taxon>
        <taxon>Spirosoma</taxon>
    </lineage>
</organism>
<keyword evidence="2" id="KW-1185">Reference proteome</keyword>
<dbReference type="EMBL" id="JAAGNZ010000030">
    <property type="protein sequence ID" value="NEU70994.1"/>
    <property type="molecule type" value="Genomic_DNA"/>
</dbReference>
<evidence type="ECO:0000313" key="2">
    <source>
        <dbReference type="Proteomes" id="UP000477386"/>
    </source>
</evidence>
<proteinExistence type="predicted"/>
<feature type="non-terminal residue" evidence="1">
    <location>
        <position position="120"/>
    </location>
</feature>
<sequence length="120" mass="11965">SSTGVSTVVVTATDGGGLSASTGFTLTVTAPVSATIGEPGSFTITGVQTVSCVVVSGGQRAVTFTPQYGGMTGGAIAFSVVNERAATTDPGPYTLTLYTDNPTITLNAQQGSTAATYRYN</sequence>
<accession>A0A6M0IS91</accession>
<protein>
    <submittedName>
        <fullName evidence="1">Glucose sorbosone dehydrogenase</fullName>
    </submittedName>
</protein>
<feature type="non-terminal residue" evidence="1">
    <location>
        <position position="1"/>
    </location>
</feature>
<evidence type="ECO:0000313" key="1">
    <source>
        <dbReference type="EMBL" id="NEU70994.1"/>
    </source>
</evidence>
<gene>
    <name evidence="1" type="ORF">GK091_29330</name>
</gene>
<dbReference type="Proteomes" id="UP000477386">
    <property type="component" value="Unassembled WGS sequence"/>
</dbReference>
<name>A0A6M0IS91_9BACT</name>